<evidence type="ECO:0000313" key="1">
    <source>
        <dbReference type="EMBL" id="SMG09792.1"/>
    </source>
</evidence>
<proteinExistence type="predicted"/>
<dbReference type="STRING" id="561061.SAMN05660862_0488"/>
<accession>A0A1X7I6R2</accession>
<dbReference type="InterPro" id="IPR005642">
    <property type="entry name" value="LysO"/>
</dbReference>
<name>A0A1X7I6R2_9SPHI</name>
<dbReference type="GO" id="GO:0015661">
    <property type="term" value="F:L-lysine efflux transmembrane transporter activity"/>
    <property type="evidence" value="ECO:0007669"/>
    <property type="project" value="InterPro"/>
</dbReference>
<dbReference type="Pfam" id="PF03956">
    <property type="entry name" value="Lys_export"/>
    <property type="match status" value="1"/>
</dbReference>
<reference evidence="1 2" key="1">
    <citation type="submission" date="2017-04" db="EMBL/GenBank/DDBJ databases">
        <authorList>
            <person name="Afonso C.L."/>
            <person name="Miller P.J."/>
            <person name="Scott M.A."/>
            <person name="Spackman E."/>
            <person name="Goraichik I."/>
            <person name="Dimitrov K.M."/>
            <person name="Suarez D.L."/>
            <person name="Swayne D.E."/>
        </authorList>
    </citation>
    <scope>NUCLEOTIDE SEQUENCE [LARGE SCALE GENOMIC DNA]</scope>
    <source>
        <strain evidence="1 2">DSM 22418</strain>
    </source>
</reference>
<dbReference type="EMBL" id="FXAU01000001">
    <property type="protein sequence ID" value="SMG09792.1"/>
    <property type="molecule type" value="Genomic_DNA"/>
</dbReference>
<organism evidence="1 2">
    <name type="scientific">Sphingobacterium psychroaquaticum</name>
    <dbReference type="NCBI Taxonomy" id="561061"/>
    <lineage>
        <taxon>Bacteria</taxon>
        <taxon>Pseudomonadati</taxon>
        <taxon>Bacteroidota</taxon>
        <taxon>Sphingobacteriia</taxon>
        <taxon>Sphingobacteriales</taxon>
        <taxon>Sphingobacteriaceae</taxon>
        <taxon>Sphingobacterium</taxon>
    </lineage>
</organism>
<dbReference type="OrthoDB" id="711065at2"/>
<dbReference type="RefSeq" id="WP_085471362.1">
    <property type="nucleotide sequence ID" value="NZ_CP038029.1"/>
</dbReference>
<evidence type="ECO:0000313" key="2">
    <source>
        <dbReference type="Proteomes" id="UP000192980"/>
    </source>
</evidence>
<sequence length="89" mass="9671">MLTVFFVMLLGVAIGIGVRRIPAVRHTGKWVSIVIYILLFLLGKEVGGDKQLLASLSTLGLQALLITGGAVAGSILFATFIFRFFFEKK</sequence>
<keyword evidence="2" id="KW-1185">Reference proteome</keyword>
<gene>
    <name evidence="1" type="ORF">SAMN05660862_0488</name>
</gene>
<dbReference type="AlphaFoldDB" id="A0A1X7I6R2"/>
<protein>
    <submittedName>
        <fullName evidence="1">Uncharacterized protein</fullName>
    </submittedName>
</protein>
<dbReference type="Proteomes" id="UP000192980">
    <property type="component" value="Unassembled WGS sequence"/>
</dbReference>